<dbReference type="EMBL" id="BK016177">
    <property type="protein sequence ID" value="DAG00190.1"/>
    <property type="molecule type" value="Genomic_DNA"/>
</dbReference>
<sequence length="38" mass="4461">MTSLTSFERGVVMKLVRTFRWNCNVLSLYDQFTSFVPS</sequence>
<organism evidence="1">
    <name type="scientific">Siphoviridae sp. ctTPJ4</name>
    <dbReference type="NCBI Taxonomy" id="2825519"/>
    <lineage>
        <taxon>Viruses</taxon>
        <taxon>Duplodnaviria</taxon>
        <taxon>Heunggongvirae</taxon>
        <taxon>Uroviricota</taxon>
        <taxon>Caudoviricetes</taxon>
    </lineage>
</organism>
<evidence type="ECO:0000313" key="1">
    <source>
        <dbReference type="EMBL" id="DAG00190.1"/>
    </source>
</evidence>
<name>A0A8S5V0D5_9CAUD</name>
<accession>A0A8S5V0D5</accession>
<proteinExistence type="predicted"/>
<protein>
    <submittedName>
        <fullName evidence="1">Uncharacterized protein</fullName>
    </submittedName>
</protein>
<reference evidence="1" key="1">
    <citation type="journal article" date="2021" name="Proc. Natl. Acad. Sci. U.S.A.">
        <title>A Catalog of Tens of Thousands of Viruses from Human Metagenomes Reveals Hidden Associations with Chronic Diseases.</title>
        <authorList>
            <person name="Tisza M.J."/>
            <person name="Buck C.B."/>
        </authorList>
    </citation>
    <scope>NUCLEOTIDE SEQUENCE</scope>
    <source>
        <strain evidence="1">CtTPJ4</strain>
    </source>
</reference>